<dbReference type="RefSeq" id="WP_189042058.1">
    <property type="nucleotide sequence ID" value="NZ_BMJQ01000001.1"/>
</dbReference>
<gene>
    <name evidence="2" type="ORF">GCM10011611_04880</name>
</gene>
<keyword evidence="3" id="KW-1185">Reference proteome</keyword>
<feature type="signal peptide" evidence="1">
    <location>
        <begin position="1"/>
        <end position="28"/>
    </location>
</feature>
<dbReference type="EMBL" id="BMJQ01000001">
    <property type="protein sequence ID" value="GGF02413.1"/>
    <property type="molecule type" value="Genomic_DNA"/>
</dbReference>
<dbReference type="AlphaFoldDB" id="A0A8J2YP19"/>
<dbReference type="Proteomes" id="UP000646365">
    <property type="component" value="Unassembled WGS sequence"/>
</dbReference>
<accession>A0A8J2YP19</accession>
<protein>
    <recommendedName>
        <fullName evidence="4">DUF2884 family protein</fullName>
    </recommendedName>
</protein>
<feature type="chain" id="PRO_5035166675" description="DUF2884 family protein" evidence="1">
    <location>
        <begin position="29"/>
        <end position="234"/>
    </location>
</feature>
<name>A0A8J2YP19_9PROT</name>
<evidence type="ECO:0000313" key="2">
    <source>
        <dbReference type="EMBL" id="GGF02413.1"/>
    </source>
</evidence>
<sequence length="234" mass="24134">MTKKLFAGKIMAGLVGVLLLGFGAAAHAASCPAAPPAQIAFEAVPSPLTQDTSATAKDLALKAGATGTDRRTPGFYDASVGFTAKRDAAIAKLPDGTVCASLAKLTVKLSLDRKLWLANELTDNACVLKAFADEIGGQAKADDQAVAQFQTVVPTYQPQVAAIGWQTAKSQDAAMQAIADKAAPIMQALQAKFVEIRAAAQSKVDLSKLPAEDCDGAMAKIAPKVVTVTPAPKK</sequence>
<evidence type="ECO:0000313" key="3">
    <source>
        <dbReference type="Proteomes" id="UP000646365"/>
    </source>
</evidence>
<evidence type="ECO:0008006" key="4">
    <source>
        <dbReference type="Google" id="ProtNLM"/>
    </source>
</evidence>
<reference evidence="2" key="1">
    <citation type="journal article" date="2014" name="Int. J. Syst. Evol. Microbiol.">
        <title>Complete genome sequence of Corynebacterium casei LMG S-19264T (=DSM 44701T), isolated from a smear-ripened cheese.</title>
        <authorList>
            <consortium name="US DOE Joint Genome Institute (JGI-PGF)"/>
            <person name="Walter F."/>
            <person name="Albersmeier A."/>
            <person name="Kalinowski J."/>
            <person name="Ruckert C."/>
        </authorList>
    </citation>
    <scope>NUCLEOTIDE SEQUENCE</scope>
    <source>
        <strain evidence="2">CGMCC 1.15725</strain>
    </source>
</reference>
<comment type="caution">
    <text evidence="2">The sequence shown here is derived from an EMBL/GenBank/DDBJ whole genome shotgun (WGS) entry which is preliminary data.</text>
</comment>
<organism evidence="2 3">
    <name type="scientific">Aliidongia dinghuensis</name>
    <dbReference type="NCBI Taxonomy" id="1867774"/>
    <lineage>
        <taxon>Bacteria</taxon>
        <taxon>Pseudomonadati</taxon>
        <taxon>Pseudomonadota</taxon>
        <taxon>Alphaproteobacteria</taxon>
        <taxon>Rhodospirillales</taxon>
        <taxon>Dongiaceae</taxon>
        <taxon>Aliidongia</taxon>
    </lineage>
</organism>
<proteinExistence type="predicted"/>
<evidence type="ECO:0000256" key="1">
    <source>
        <dbReference type="SAM" id="SignalP"/>
    </source>
</evidence>
<keyword evidence="1" id="KW-0732">Signal</keyword>
<reference evidence="2" key="2">
    <citation type="submission" date="2020-09" db="EMBL/GenBank/DDBJ databases">
        <authorList>
            <person name="Sun Q."/>
            <person name="Zhou Y."/>
        </authorList>
    </citation>
    <scope>NUCLEOTIDE SEQUENCE</scope>
    <source>
        <strain evidence="2">CGMCC 1.15725</strain>
    </source>
</reference>